<keyword evidence="2" id="KW-1185">Reference proteome</keyword>
<reference evidence="1" key="1">
    <citation type="journal article" date="2020" name="bioRxiv">
        <title>Comparative genomics of Chlamydomonas.</title>
        <authorList>
            <person name="Craig R.J."/>
            <person name="Hasan A.R."/>
            <person name="Ness R.W."/>
            <person name="Keightley P.D."/>
        </authorList>
    </citation>
    <scope>NUCLEOTIDE SEQUENCE</scope>
    <source>
        <strain evidence="1">CCAP 11/70</strain>
    </source>
</reference>
<dbReference type="Proteomes" id="UP000612055">
    <property type="component" value="Unassembled WGS sequence"/>
</dbReference>
<dbReference type="PANTHER" id="PTHR34859">
    <property type="entry name" value="UNNAMED PRODUCT"/>
    <property type="match status" value="1"/>
</dbReference>
<gene>
    <name evidence="1" type="ORF">HYH03_015543</name>
</gene>
<evidence type="ECO:0000313" key="1">
    <source>
        <dbReference type="EMBL" id="KAG2485734.1"/>
    </source>
</evidence>
<proteinExistence type="predicted"/>
<comment type="caution">
    <text evidence="1">The sequence shown here is derived from an EMBL/GenBank/DDBJ whole genome shotgun (WGS) entry which is preliminary data.</text>
</comment>
<dbReference type="PANTHER" id="PTHR34859:SF2">
    <property type="entry name" value="LYSM DOMAIN-CONTAINING PROTEIN"/>
    <property type="match status" value="1"/>
</dbReference>
<dbReference type="OrthoDB" id="71572at2759"/>
<accession>A0A835XTM3</accession>
<dbReference type="AlphaFoldDB" id="A0A835XTM3"/>
<protein>
    <submittedName>
        <fullName evidence="1">Uncharacterized protein</fullName>
    </submittedName>
</protein>
<organism evidence="1 2">
    <name type="scientific">Edaphochlamys debaryana</name>
    <dbReference type="NCBI Taxonomy" id="47281"/>
    <lineage>
        <taxon>Eukaryota</taxon>
        <taxon>Viridiplantae</taxon>
        <taxon>Chlorophyta</taxon>
        <taxon>core chlorophytes</taxon>
        <taxon>Chlorophyceae</taxon>
        <taxon>CS clade</taxon>
        <taxon>Chlamydomonadales</taxon>
        <taxon>Chlamydomonadales incertae sedis</taxon>
        <taxon>Edaphochlamys</taxon>
    </lineage>
</organism>
<dbReference type="EMBL" id="JAEHOE010000123">
    <property type="protein sequence ID" value="KAG2485734.1"/>
    <property type="molecule type" value="Genomic_DNA"/>
</dbReference>
<evidence type="ECO:0000313" key="2">
    <source>
        <dbReference type="Proteomes" id="UP000612055"/>
    </source>
</evidence>
<sequence length="713" mass="75816">MCSPFLEVVPSIAGAASFVLPTTGAVLTPARGAGFSFEIPDINVAPIAAKLDATSSAVTIKVFGSFPVLSNWATFTEFLITETTSSRFRGTATFGVPDLNLVGATCTLQYDGTARTYSFTFTTDFTPVANVRLRGASLTFQSGVGMVMTTSGTIVSTPITASLVVADSGAKARGAPALNFTGKATEVAAASVLGSLFPNTPQPILSLLSPIRFDEIVFTYDSTAFGVIANPDLSGVPGLGQIISYLGFTQRMSLPFLEPSNINVALAATVSYDSTAPPPSISFILSASVSAATSTPFTIKGFPWIGINYIGGSVGLTALAAPPFVSIRNIDYAARGVVLGAEVAVAMLYDQPKALFAVQFTLQNLDLQNMIRQMGINVDLGPFNIAIQQASFSYANQPVTVGPTTIPAGLALKASMTFLTIPFQIGATVNTDGFTFSASTSNVLQSFGFSFSATIFGIRIEFSVGFSLSTPPWDQFVEKLKTDILKPLTAACTKHTYARGTKGLVCPSGTEQQGLLCYPFCPTGWEYGNYGKLNICYQNCPPGYRDDGVDGTGLSCSYVGCNPTTQIQDEIGGLCYDKCDAGYTYRGATCYKNCDPGWSESGDVLRLSCTQNFCNSGDEDNGAGICYPSCRDGYHSNKLTMCIANSCPSGCTCYKDAQIIGKTYDRGVGYAKFRSYLKSSYPARNPVSSIKTFWKKTQWRQEQVMVCPSDTDI</sequence>
<name>A0A835XTM3_9CHLO</name>